<sequence>MRDARQTTASGLRRPICRTLWPSLLTLLVLGIAGCSEGSEVESASQPEAKPIAWAEVTRFEAQRTRQLPGVLRAAQRAPLSFEVAGRVAKVTVEIGESFARGDLLARIDPRNYELALEERRGQLAEANAELAEAEEEFGRQNKLYERGWASKAAYDRANSALESANSRVETARARVAIAREDLSDTKLVAPYAGTVADRLIEPSQQVAAGETVLKVQGGDALEAVVDAPETVIDRLELGSHHTVRLPARPGSALTGTITEIATDAQARNAYAVTLRLAQAPEGVRSGMTAEVAFALNQPGGVETGEALLAIPATAFLAADGQRRVVYVFDPEAKVVHRREIEVMEISGDQALVAAGLEAGEIVATKGPAFLTDGQRVRRLGVGPRRFDQ</sequence>
<dbReference type="EMBL" id="NRRE01000022">
    <property type="protein sequence ID" value="MBK1697227.1"/>
    <property type="molecule type" value="Genomic_DNA"/>
</dbReference>
<evidence type="ECO:0000256" key="2">
    <source>
        <dbReference type="SAM" id="Coils"/>
    </source>
</evidence>
<dbReference type="InterPro" id="IPR006143">
    <property type="entry name" value="RND_pump_MFP"/>
</dbReference>
<comment type="similarity">
    <text evidence="1">Belongs to the membrane fusion protein (MFP) (TC 8.A.1) family.</text>
</comment>
<evidence type="ECO:0000259" key="3">
    <source>
        <dbReference type="Pfam" id="PF25876"/>
    </source>
</evidence>
<dbReference type="AlphaFoldDB" id="A0A934UZI6"/>
<accession>A0A934UZI6</accession>
<dbReference type="InterPro" id="IPR058792">
    <property type="entry name" value="Beta-barrel_RND_2"/>
</dbReference>
<feature type="domain" description="Multidrug resistance protein MdtA-like alpha-helical hairpin" evidence="3">
    <location>
        <begin position="117"/>
        <end position="184"/>
    </location>
</feature>
<protein>
    <submittedName>
        <fullName evidence="6">Efflux RND transporter periplasmic adaptor subunit</fullName>
    </submittedName>
</protein>
<dbReference type="InterPro" id="IPR058624">
    <property type="entry name" value="MdtA-like_HH"/>
</dbReference>
<name>A0A934UZI6_9PROT</name>
<proteinExistence type="inferred from homology"/>
<organism evidence="6 7">
    <name type="scientific">Rhodovibrio salinarum</name>
    <dbReference type="NCBI Taxonomy" id="1087"/>
    <lineage>
        <taxon>Bacteria</taxon>
        <taxon>Pseudomonadati</taxon>
        <taxon>Pseudomonadota</taxon>
        <taxon>Alphaproteobacteria</taxon>
        <taxon>Rhodospirillales</taxon>
        <taxon>Rhodovibrionaceae</taxon>
        <taxon>Rhodovibrio</taxon>
    </lineage>
</organism>
<comment type="caution">
    <text evidence="6">The sequence shown here is derived from an EMBL/GenBank/DDBJ whole genome shotgun (WGS) entry which is preliminary data.</text>
</comment>
<dbReference type="Gene3D" id="1.10.287.470">
    <property type="entry name" value="Helix hairpin bin"/>
    <property type="match status" value="1"/>
</dbReference>
<evidence type="ECO:0000313" key="6">
    <source>
        <dbReference type="EMBL" id="MBK1697227.1"/>
    </source>
</evidence>
<dbReference type="GO" id="GO:1990281">
    <property type="term" value="C:efflux pump complex"/>
    <property type="evidence" value="ECO:0007669"/>
    <property type="project" value="TreeGrafter"/>
</dbReference>
<dbReference type="Pfam" id="PF25954">
    <property type="entry name" value="Beta-barrel_RND_2"/>
    <property type="match status" value="1"/>
</dbReference>
<dbReference type="Gene3D" id="2.40.420.20">
    <property type="match status" value="1"/>
</dbReference>
<dbReference type="Gene3D" id="2.40.30.170">
    <property type="match status" value="1"/>
</dbReference>
<feature type="domain" description="Multidrug resistance protein MdtA-like barrel-sandwich hybrid" evidence="4">
    <location>
        <begin position="83"/>
        <end position="212"/>
    </location>
</feature>
<reference evidence="6" key="1">
    <citation type="submission" date="2017-08" db="EMBL/GenBank/DDBJ databases">
        <authorList>
            <person name="Imhoff J.F."/>
            <person name="Rahn T."/>
            <person name="Kuenzel S."/>
            <person name="Neulinger S.C."/>
        </authorList>
    </citation>
    <scope>NUCLEOTIDE SEQUENCE</scope>
    <source>
        <strain evidence="6">DSM 9154</strain>
    </source>
</reference>
<dbReference type="Pfam" id="PF25917">
    <property type="entry name" value="BSH_RND"/>
    <property type="match status" value="1"/>
</dbReference>
<evidence type="ECO:0000259" key="4">
    <source>
        <dbReference type="Pfam" id="PF25917"/>
    </source>
</evidence>
<dbReference type="InterPro" id="IPR058625">
    <property type="entry name" value="MdtA-like_BSH"/>
</dbReference>
<dbReference type="Proteomes" id="UP000778970">
    <property type="component" value="Unassembled WGS sequence"/>
</dbReference>
<dbReference type="Pfam" id="PF25876">
    <property type="entry name" value="HH_MFP_RND"/>
    <property type="match status" value="1"/>
</dbReference>
<evidence type="ECO:0000313" key="7">
    <source>
        <dbReference type="Proteomes" id="UP000778970"/>
    </source>
</evidence>
<dbReference type="PANTHER" id="PTHR30469">
    <property type="entry name" value="MULTIDRUG RESISTANCE PROTEIN MDTA"/>
    <property type="match status" value="1"/>
</dbReference>
<gene>
    <name evidence="6" type="ORF">CKO21_08195</name>
</gene>
<keyword evidence="2" id="KW-0175">Coiled coil</keyword>
<dbReference type="SUPFAM" id="SSF111369">
    <property type="entry name" value="HlyD-like secretion proteins"/>
    <property type="match status" value="1"/>
</dbReference>
<dbReference type="Gene3D" id="2.40.50.100">
    <property type="match status" value="1"/>
</dbReference>
<feature type="domain" description="CusB-like beta-barrel" evidence="5">
    <location>
        <begin position="225"/>
        <end position="295"/>
    </location>
</feature>
<keyword evidence="7" id="KW-1185">Reference proteome</keyword>
<feature type="coiled-coil region" evidence="2">
    <location>
        <begin position="115"/>
        <end position="182"/>
    </location>
</feature>
<dbReference type="GO" id="GO:0015562">
    <property type="term" value="F:efflux transmembrane transporter activity"/>
    <property type="evidence" value="ECO:0007669"/>
    <property type="project" value="TreeGrafter"/>
</dbReference>
<dbReference type="PROSITE" id="PS51257">
    <property type="entry name" value="PROKAR_LIPOPROTEIN"/>
    <property type="match status" value="1"/>
</dbReference>
<reference evidence="6" key="2">
    <citation type="journal article" date="2020" name="Microorganisms">
        <title>Osmotic Adaptation and Compatible Solute Biosynthesis of Phototrophic Bacteria as Revealed from Genome Analyses.</title>
        <authorList>
            <person name="Imhoff J.F."/>
            <person name="Rahn T."/>
            <person name="Kunzel S."/>
            <person name="Keller A."/>
            <person name="Neulinger S.C."/>
        </authorList>
    </citation>
    <scope>NUCLEOTIDE SEQUENCE</scope>
    <source>
        <strain evidence="6">DSM 9154</strain>
    </source>
</reference>
<dbReference type="NCBIfam" id="TIGR01730">
    <property type="entry name" value="RND_mfp"/>
    <property type="match status" value="1"/>
</dbReference>
<evidence type="ECO:0000259" key="5">
    <source>
        <dbReference type="Pfam" id="PF25954"/>
    </source>
</evidence>
<evidence type="ECO:0000256" key="1">
    <source>
        <dbReference type="ARBA" id="ARBA00009477"/>
    </source>
</evidence>
<dbReference type="PANTHER" id="PTHR30469:SF15">
    <property type="entry name" value="HLYD FAMILY OF SECRETION PROTEINS"/>
    <property type="match status" value="1"/>
</dbReference>